<dbReference type="Proteomes" id="UP001595957">
    <property type="component" value="Unassembled WGS sequence"/>
</dbReference>
<dbReference type="RefSeq" id="WP_380805561.1">
    <property type="nucleotide sequence ID" value="NZ_JBHSFZ010000031.1"/>
</dbReference>
<dbReference type="EMBL" id="JBHSFZ010000031">
    <property type="protein sequence ID" value="MFC4595407.1"/>
    <property type="molecule type" value="Genomic_DNA"/>
</dbReference>
<sequence length="55" mass="6082">MVTIEDATARRSSAIKLMERALVELDAMDDALGAMRLQHAIDVVRGEQEPDQQAD</sequence>
<protein>
    <submittedName>
        <fullName evidence="1">Uncharacterized protein</fullName>
    </submittedName>
</protein>
<reference evidence="2" key="1">
    <citation type="journal article" date="2019" name="Int. J. Syst. Evol. Microbiol.">
        <title>The Global Catalogue of Microorganisms (GCM) 10K type strain sequencing project: providing services to taxonomists for standard genome sequencing and annotation.</title>
        <authorList>
            <consortium name="The Broad Institute Genomics Platform"/>
            <consortium name="The Broad Institute Genome Sequencing Center for Infectious Disease"/>
            <person name="Wu L."/>
            <person name="Ma J."/>
        </authorList>
    </citation>
    <scope>NUCLEOTIDE SEQUENCE [LARGE SCALE GENOMIC DNA]</scope>
    <source>
        <strain evidence="2">NBRC 103632</strain>
    </source>
</reference>
<accession>A0ABV9F1E0</accession>
<proteinExistence type="predicted"/>
<gene>
    <name evidence="1" type="ORF">ACFO3E_14565</name>
</gene>
<name>A0ABV9F1E0_9SPHN</name>
<comment type="caution">
    <text evidence="1">The sequence shown here is derived from an EMBL/GenBank/DDBJ whole genome shotgun (WGS) entry which is preliminary data.</text>
</comment>
<evidence type="ECO:0000313" key="1">
    <source>
        <dbReference type="EMBL" id="MFC4595407.1"/>
    </source>
</evidence>
<evidence type="ECO:0000313" key="2">
    <source>
        <dbReference type="Proteomes" id="UP001595957"/>
    </source>
</evidence>
<organism evidence="1 2">
    <name type="scientific">Sphingobium tyrosinilyticum</name>
    <dbReference type="NCBI Taxonomy" id="2715436"/>
    <lineage>
        <taxon>Bacteria</taxon>
        <taxon>Pseudomonadati</taxon>
        <taxon>Pseudomonadota</taxon>
        <taxon>Alphaproteobacteria</taxon>
        <taxon>Sphingomonadales</taxon>
        <taxon>Sphingomonadaceae</taxon>
        <taxon>Sphingobium</taxon>
    </lineage>
</organism>
<keyword evidence="2" id="KW-1185">Reference proteome</keyword>